<dbReference type="EMBL" id="JACSQG010000012">
    <property type="protein sequence ID" value="MBD7978788.1"/>
    <property type="molecule type" value="Genomic_DNA"/>
</dbReference>
<protein>
    <recommendedName>
        <fullName evidence="2">Signaling pathway modulator ZraP</fullName>
    </recommendedName>
    <alternativeName>
        <fullName evidence="3">Zinc resistance-associated protein</fullName>
    </alternativeName>
</protein>
<reference evidence="5 6" key="1">
    <citation type="submission" date="2020-08" db="EMBL/GenBank/DDBJ databases">
        <title>A Genomic Blueprint of the Chicken Gut Microbiome.</title>
        <authorList>
            <person name="Gilroy R."/>
            <person name="Ravi A."/>
            <person name="Getino M."/>
            <person name="Pursley I."/>
            <person name="Horton D.L."/>
            <person name="Alikhan N.-F."/>
            <person name="Baker D."/>
            <person name="Gharbi K."/>
            <person name="Hall N."/>
            <person name="Watson M."/>
            <person name="Adriaenssens E.M."/>
            <person name="Foster-Nyarko E."/>
            <person name="Jarju S."/>
            <person name="Secka A."/>
            <person name="Antonio M."/>
            <person name="Oren A."/>
            <person name="Chaudhuri R."/>
            <person name="La Ragione R.M."/>
            <person name="Hildebrand F."/>
            <person name="Pallen M.J."/>
        </authorList>
    </citation>
    <scope>NUCLEOTIDE SEQUENCE [LARGE SCALE GENOMIC DNA]</scope>
    <source>
        <strain evidence="5 6">Sa2CUA2</strain>
    </source>
</reference>
<evidence type="ECO:0000256" key="1">
    <source>
        <dbReference type="ARBA" id="ARBA00044945"/>
    </source>
</evidence>
<proteinExistence type="inferred from homology"/>
<comment type="similarity">
    <text evidence="1">Belongs to the ZraP family.</text>
</comment>
<dbReference type="InterPro" id="IPR025961">
    <property type="entry name" value="Metal_resist"/>
</dbReference>
<comment type="caution">
    <text evidence="5">The sequence shown here is derived from an EMBL/GenBank/DDBJ whole genome shotgun (WGS) entry which is preliminary data.</text>
</comment>
<accession>A0ABR8TSP2</accession>
<dbReference type="RefSeq" id="WP_251837575.1">
    <property type="nucleotide sequence ID" value="NZ_JACSQG010000012.1"/>
</dbReference>
<dbReference type="Gene3D" id="1.20.120.1490">
    <property type="match status" value="1"/>
</dbReference>
<organism evidence="5 6">
    <name type="scientific">Serpens gallinarum</name>
    <dbReference type="NCBI Taxonomy" id="2763075"/>
    <lineage>
        <taxon>Bacteria</taxon>
        <taxon>Pseudomonadati</taxon>
        <taxon>Pseudomonadota</taxon>
        <taxon>Gammaproteobacteria</taxon>
        <taxon>Pseudomonadales</taxon>
        <taxon>Pseudomonadaceae</taxon>
        <taxon>Pseudomonas</taxon>
    </lineage>
</organism>
<keyword evidence="6" id="KW-1185">Reference proteome</keyword>
<evidence type="ECO:0000256" key="3">
    <source>
        <dbReference type="ARBA" id="ARBA00045001"/>
    </source>
</evidence>
<evidence type="ECO:0000256" key="2">
    <source>
        <dbReference type="ARBA" id="ARBA00044983"/>
    </source>
</evidence>
<evidence type="ECO:0000256" key="4">
    <source>
        <dbReference type="SAM" id="Coils"/>
    </source>
</evidence>
<keyword evidence="4" id="KW-0175">Coiled coil</keyword>
<evidence type="ECO:0000313" key="6">
    <source>
        <dbReference type="Proteomes" id="UP000611945"/>
    </source>
</evidence>
<name>A0ABR8TSP2_9PSED</name>
<evidence type="ECO:0000313" key="5">
    <source>
        <dbReference type="EMBL" id="MBD7978788.1"/>
    </source>
</evidence>
<dbReference type="Proteomes" id="UP000611945">
    <property type="component" value="Unassembled WGS sequence"/>
</dbReference>
<feature type="coiled-coil region" evidence="4">
    <location>
        <begin position="97"/>
        <end position="129"/>
    </location>
</feature>
<sequence>MSPSTLRSALAFSVLINLGVLAALGWQKLASDGLPMPSGAQTTLSRELQLSPGQLQRWHDAEAPFLALLHASGADIQKHRDELIQAIFSGDVDRARIDRAQASIADLQNRQQQLVIEQLLRERDILDAQQREKLAQLLMQDPIGPSGFERMHRE</sequence>
<gene>
    <name evidence="5" type="ORF">H9642_16520</name>
</gene>
<dbReference type="Pfam" id="PF13801">
    <property type="entry name" value="Metal_resist"/>
    <property type="match status" value="1"/>
</dbReference>